<keyword evidence="2" id="KW-1185">Reference proteome</keyword>
<dbReference type="AlphaFoldDB" id="A0A2A9NHX5"/>
<dbReference type="EMBL" id="KZ302086">
    <property type="protein sequence ID" value="PFH47891.1"/>
    <property type="molecule type" value="Genomic_DNA"/>
</dbReference>
<accession>A0A2A9NHX5</accession>
<gene>
    <name evidence="1" type="ORF">AMATHDRAFT_87454</name>
</gene>
<name>A0A2A9NHX5_9AGAR</name>
<reference evidence="1 2" key="1">
    <citation type="submission" date="2014-02" db="EMBL/GenBank/DDBJ databases">
        <title>Transposable element dynamics among asymbiotic and ectomycorrhizal Amanita fungi.</title>
        <authorList>
            <consortium name="DOE Joint Genome Institute"/>
            <person name="Hess J."/>
            <person name="Skrede I."/>
            <person name="Wolfe B."/>
            <person name="LaButti K."/>
            <person name="Ohm R.A."/>
            <person name="Grigoriev I.V."/>
            <person name="Pringle A."/>
        </authorList>
    </citation>
    <scope>NUCLEOTIDE SEQUENCE [LARGE SCALE GENOMIC DNA]</scope>
    <source>
        <strain evidence="1 2">SKay4041</strain>
    </source>
</reference>
<dbReference type="Proteomes" id="UP000242287">
    <property type="component" value="Unassembled WGS sequence"/>
</dbReference>
<proteinExistence type="predicted"/>
<organism evidence="1 2">
    <name type="scientific">Amanita thiersii Skay4041</name>
    <dbReference type="NCBI Taxonomy" id="703135"/>
    <lineage>
        <taxon>Eukaryota</taxon>
        <taxon>Fungi</taxon>
        <taxon>Dikarya</taxon>
        <taxon>Basidiomycota</taxon>
        <taxon>Agaricomycotina</taxon>
        <taxon>Agaricomycetes</taxon>
        <taxon>Agaricomycetidae</taxon>
        <taxon>Agaricales</taxon>
        <taxon>Pluteineae</taxon>
        <taxon>Amanitaceae</taxon>
        <taxon>Amanita</taxon>
    </lineage>
</organism>
<evidence type="ECO:0000313" key="2">
    <source>
        <dbReference type="Proteomes" id="UP000242287"/>
    </source>
</evidence>
<protein>
    <submittedName>
        <fullName evidence="1">Uncharacterized protein</fullName>
    </submittedName>
</protein>
<evidence type="ECO:0000313" key="1">
    <source>
        <dbReference type="EMBL" id="PFH47891.1"/>
    </source>
</evidence>
<sequence length="113" mass="12880">MGRSDKKTPQGLGTRRYLPGCISDLRLPGRGLVCRQNKPQQDGEDSHDCRSFPKPCRSFGRRRRWGPPSQLSAPLPLVWVSSASCRLVIHIHVHVHIFHVRLAFCSRRLALIF</sequence>